<dbReference type="Pfam" id="PF01549">
    <property type="entry name" value="ShK"/>
    <property type="match status" value="1"/>
</dbReference>
<keyword evidence="2" id="KW-1185">Reference proteome</keyword>
<dbReference type="WBParaSite" id="ALUE_0001648701-mRNA-1">
    <property type="protein sequence ID" value="ALUE_0001648701-mRNA-1"/>
    <property type="gene ID" value="ALUE_0001648701"/>
</dbReference>
<organism evidence="2 3">
    <name type="scientific">Ascaris lumbricoides</name>
    <name type="common">Giant roundworm</name>
    <dbReference type="NCBI Taxonomy" id="6252"/>
    <lineage>
        <taxon>Eukaryota</taxon>
        <taxon>Metazoa</taxon>
        <taxon>Ecdysozoa</taxon>
        <taxon>Nematoda</taxon>
        <taxon>Chromadorea</taxon>
        <taxon>Rhabditida</taxon>
        <taxon>Spirurina</taxon>
        <taxon>Ascaridomorpha</taxon>
        <taxon>Ascaridoidea</taxon>
        <taxon>Ascarididae</taxon>
        <taxon>Ascaris</taxon>
    </lineage>
</organism>
<dbReference type="InterPro" id="IPR003582">
    <property type="entry name" value="ShKT_dom"/>
</dbReference>
<dbReference type="Proteomes" id="UP000036681">
    <property type="component" value="Unplaced"/>
</dbReference>
<dbReference type="AlphaFoldDB" id="A0A0M3IEG4"/>
<proteinExistence type="predicted"/>
<evidence type="ECO:0000313" key="2">
    <source>
        <dbReference type="Proteomes" id="UP000036681"/>
    </source>
</evidence>
<feature type="domain" description="ShKT" evidence="1">
    <location>
        <begin position="66"/>
        <end position="100"/>
    </location>
</feature>
<sequence length="101" mass="11528">MQGQVDGLLRSETRWRLPKETPSGKEVLRTNLPPLRLKAKRYGHNLILSKEVANLSTSSTREILACKDKWMDCSGVKHDGDCLKKPRLAKKYCERTCLLCD</sequence>
<protein>
    <submittedName>
        <fullName evidence="3">ShKT domain-containing protein</fullName>
    </submittedName>
</protein>
<name>A0A0M3IEG4_ASCLU</name>
<accession>A0A0M3IEG4</accession>
<evidence type="ECO:0000259" key="1">
    <source>
        <dbReference type="Pfam" id="PF01549"/>
    </source>
</evidence>
<evidence type="ECO:0000313" key="3">
    <source>
        <dbReference type="WBParaSite" id="ALUE_0001648701-mRNA-1"/>
    </source>
</evidence>
<reference evidence="3" key="1">
    <citation type="submission" date="2017-02" db="UniProtKB">
        <authorList>
            <consortium name="WormBaseParasite"/>
        </authorList>
    </citation>
    <scope>IDENTIFICATION</scope>
</reference>